<dbReference type="EMBL" id="CM042049">
    <property type="protein sequence ID" value="KAI3748310.1"/>
    <property type="molecule type" value="Genomic_DNA"/>
</dbReference>
<proteinExistence type="predicted"/>
<sequence length="204" mass="22820">MYYPSFHTSIPVCLSYPIQPSSPSIILIVSASLLQSFVSPVLEFEIFITNVDYVVLVAKYPSYPCFTSTIVMMPALENKQLSHIDRLTEKRLLQGFAIDMCNRVQRLSGWVETDRSKTKSLGGDQQSSGRQGSRPVIDMPPKRSQTYNLAKVSVLERTTTRLEGDSMDVLLEVTSFVSVQRRLYPPTSESSTTPVSPTMNNAML</sequence>
<protein>
    <submittedName>
        <fullName evidence="1">Uncharacterized protein</fullName>
    </submittedName>
</protein>
<dbReference type="Proteomes" id="UP001055879">
    <property type="component" value="Linkage Group LG03"/>
</dbReference>
<organism evidence="1 2">
    <name type="scientific">Arctium lappa</name>
    <name type="common">Greater burdock</name>
    <name type="synonym">Lappa major</name>
    <dbReference type="NCBI Taxonomy" id="4217"/>
    <lineage>
        <taxon>Eukaryota</taxon>
        <taxon>Viridiplantae</taxon>
        <taxon>Streptophyta</taxon>
        <taxon>Embryophyta</taxon>
        <taxon>Tracheophyta</taxon>
        <taxon>Spermatophyta</taxon>
        <taxon>Magnoliopsida</taxon>
        <taxon>eudicotyledons</taxon>
        <taxon>Gunneridae</taxon>
        <taxon>Pentapetalae</taxon>
        <taxon>asterids</taxon>
        <taxon>campanulids</taxon>
        <taxon>Asterales</taxon>
        <taxon>Asteraceae</taxon>
        <taxon>Carduoideae</taxon>
        <taxon>Cardueae</taxon>
        <taxon>Arctiinae</taxon>
        <taxon>Arctium</taxon>
    </lineage>
</organism>
<evidence type="ECO:0000313" key="2">
    <source>
        <dbReference type="Proteomes" id="UP001055879"/>
    </source>
</evidence>
<keyword evidence="2" id="KW-1185">Reference proteome</keyword>
<reference evidence="1 2" key="2">
    <citation type="journal article" date="2022" name="Mol. Ecol. Resour.">
        <title>The genomes of chicory, endive, great burdock and yacon provide insights into Asteraceae paleo-polyploidization history and plant inulin production.</title>
        <authorList>
            <person name="Fan W."/>
            <person name="Wang S."/>
            <person name="Wang H."/>
            <person name="Wang A."/>
            <person name="Jiang F."/>
            <person name="Liu H."/>
            <person name="Zhao H."/>
            <person name="Xu D."/>
            <person name="Zhang Y."/>
        </authorList>
    </citation>
    <scope>NUCLEOTIDE SEQUENCE [LARGE SCALE GENOMIC DNA]</scope>
    <source>
        <strain evidence="2">cv. Niubang</strain>
    </source>
</reference>
<reference evidence="2" key="1">
    <citation type="journal article" date="2022" name="Mol. Ecol. Resour.">
        <title>The genomes of chicory, endive, great burdock and yacon provide insights into Asteraceae palaeo-polyploidization history and plant inulin production.</title>
        <authorList>
            <person name="Fan W."/>
            <person name="Wang S."/>
            <person name="Wang H."/>
            <person name="Wang A."/>
            <person name="Jiang F."/>
            <person name="Liu H."/>
            <person name="Zhao H."/>
            <person name="Xu D."/>
            <person name="Zhang Y."/>
        </authorList>
    </citation>
    <scope>NUCLEOTIDE SEQUENCE [LARGE SCALE GENOMIC DNA]</scope>
    <source>
        <strain evidence="2">cv. Niubang</strain>
    </source>
</reference>
<gene>
    <name evidence="1" type="ORF">L6452_11303</name>
</gene>
<evidence type="ECO:0000313" key="1">
    <source>
        <dbReference type="EMBL" id="KAI3748310.1"/>
    </source>
</evidence>
<accession>A0ACB9DPA2</accession>
<comment type="caution">
    <text evidence="1">The sequence shown here is derived from an EMBL/GenBank/DDBJ whole genome shotgun (WGS) entry which is preliminary data.</text>
</comment>
<name>A0ACB9DPA2_ARCLA</name>